<dbReference type="EMBL" id="CM056810">
    <property type="protein sequence ID" value="KAJ8644189.1"/>
    <property type="molecule type" value="Genomic_DNA"/>
</dbReference>
<protein>
    <submittedName>
        <fullName evidence="1">Uncharacterized protein</fullName>
    </submittedName>
</protein>
<dbReference type="Proteomes" id="UP001234297">
    <property type="component" value="Chromosome 2"/>
</dbReference>
<keyword evidence="2" id="KW-1185">Reference proteome</keyword>
<sequence length="406" mass="45196">MLPVFCFFHGNSAGGASTSVTRSGGSDSGVGQDPSRLLNPSPDPSSPSPRDPPIIFSSPSPHLLIMRRTAADASAHHSLHLHRTSSSHHLQSSSQQQYLPAAFSLSQPRLRLPPHRQGGVVDAEIEIIAGDLLGEYAYTLRVNEKSDTNSFGVVILELVTGKRPVDLEYGEKDLVKWLGTSPYALEGMLLVINAERPTQLVKALASSKWYLVRTRLQAFLPLCCSPDHIQSIYAFAEASMNTTYQKKWPLYLITKNTILKKYDGRFKDIFQEVYEAQWKSKFEATGIWYEHRLIDDMVAYALKSEGGYVWACKNYDGDVQSDFLAQAKAAHGTVTRYYRMHQKRGETSTNNIASIFAWSQGLSHRAKLDDNARMLDFTEKLVAACITTVESGKMTKDLALLIHGPK</sequence>
<name>A0ACC2MFQ8_PERAE</name>
<evidence type="ECO:0000313" key="2">
    <source>
        <dbReference type="Proteomes" id="UP001234297"/>
    </source>
</evidence>
<organism evidence="1 2">
    <name type="scientific">Persea americana</name>
    <name type="common">Avocado</name>
    <dbReference type="NCBI Taxonomy" id="3435"/>
    <lineage>
        <taxon>Eukaryota</taxon>
        <taxon>Viridiplantae</taxon>
        <taxon>Streptophyta</taxon>
        <taxon>Embryophyta</taxon>
        <taxon>Tracheophyta</taxon>
        <taxon>Spermatophyta</taxon>
        <taxon>Magnoliopsida</taxon>
        <taxon>Magnoliidae</taxon>
        <taxon>Laurales</taxon>
        <taxon>Lauraceae</taxon>
        <taxon>Persea</taxon>
    </lineage>
</organism>
<proteinExistence type="predicted"/>
<accession>A0ACC2MFQ8</accession>
<comment type="caution">
    <text evidence="1">The sequence shown here is derived from an EMBL/GenBank/DDBJ whole genome shotgun (WGS) entry which is preliminary data.</text>
</comment>
<reference evidence="1 2" key="1">
    <citation type="journal article" date="2022" name="Hortic Res">
        <title>A haplotype resolved chromosomal level avocado genome allows analysis of novel avocado genes.</title>
        <authorList>
            <person name="Nath O."/>
            <person name="Fletcher S.J."/>
            <person name="Hayward A."/>
            <person name="Shaw L.M."/>
            <person name="Masouleh A.K."/>
            <person name="Furtado A."/>
            <person name="Henry R.J."/>
            <person name="Mitter N."/>
        </authorList>
    </citation>
    <scope>NUCLEOTIDE SEQUENCE [LARGE SCALE GENOMIC DNA]</scope>
    <source>
        <strain evidence="2">cv. Hass</strain>
    </source>
</reference>
<gene>
    <name evidence="1" type="ORF">MRB53_005937</name>
</gene>
<evidence type="ECO:0000313" key="1">
    <source>
        <dbReference type="EMBL" id="KAJ8644189.1"/>
    </source>
</evidence>